<name>A0A2H0YW54_9BACT</name>
<keyword evidence="5 15" id="KW-0645">Protease</keyword>
<sequence>MVYILLITDRRLSYLQYISKNMLITLLFSDPFLFVVGVAAIIYAITVHEFSHALVGRLEGDSTAEHMGRLTLNPLSHIDVWGFLLILIIGFGWGKPVPFNPMFLKHRRWGPALISLAGPISNIVSLVFFGLILKLISTSSLLEPTNYLVIFLQWLILLNAILALFNLIPIPPLDGSKLLFSALPRTLGAIRLQMDMERYGPILIIGLVVIDSFSGISIFGSLFNWLQHTLFTFFT</sequence>
<keyword evidence="7" id="KW-0479">Metal-binding</keyword>
<evidence type="ECO:0000256" key="4">
    <source>
        <dbReference type="ARBA" id="ARBA00022475"/>
    </source>
</evidence>
<accession>A0A2H0YW54</accession>
<reference evidence="16" key="1">
    <citation type="submission" date="2017-09" db="EMBL/GenBank/DDBJ databases">
        <title>Depth-based differentiation of microbial function through sediment-hosted aquifers and enrichment of novel symbionts in the deep terrestrial subsurface.</title>
        <authorList>
            <person name="Probst A.J."/>
            <person name="Ladd B."/>
            <person name="Jarett J.K."/>
            <person name="Geller-Mcgrath D.E."/>
            <person name="Sieber C.M.K."/>
            <person name="Emerson J.B."/>
            <person name="Anantharaman K."/>
            <person name="Thomas B.C."/>
            <person name="Malmstrom R."/>
            <person name="Stieglmeier M."/>
            <person name="Klingl A."/>
            <person name="Woyke T."/>
            <person name="Ryan C.M."/>
            <person name="Banfield J.F."/>
        </authorList>
    </citation>
    <scope>NUCLEOTIDE SEQUENCE [LARGE SCALE GENOMIC DNA]</scope>
</reference>
<evidence type="ECO:0000259" key="14">
    <source>
        <dbReference type="Pfam" id="PF02163"/>
    </source>
</evidence>
<proteinExistence type="inferred from homology"/>
<dbReference type="PANTHER" id="PTHR35864:SF1">
    <property type="entry name" value="ZINC METALLOPROTEASE YWHC-RELATED"/>
    <property type="match status" value="1"/>
</dbReference>
<dbReference type="PANTHER" id="PTHR35864">
    <property type="entry name" value="ZINC METALLOPROTEASE MJ0611-RELATED"/>
    <property type="match status" value="1"/>
</dbReference>
<keyword evidence="9" id="KW-0862">Zinc</keyword>
<evidence type="ECO:0000256" key="12">
    <source>
        <dbReference type="ARBA" id="ARBA00023136"/>
    </source>
</evidence>
<evidence type="ECO:0000256" key="11">
    <source>
        <dbReference type="ARBA" id="ARBA00023049"/>
    </source>
</evidence>
<keyword evidence="8" id="KW-0378">Hydrolase</keyword>
<dbReference type="GO" id="GO:0005886">
    <property type="term" value="C:plasma membrane"/>
    <property type="evidence" value="ECO:0007669"/>
    <property type="project" value="UniProtKB-SubCell"/>
</dbReference>
<evidence type="ECO:0000256" key="13">
    <source>
        <dbReference type="SAM" id="Phobius"/>
    </source>
</evidence>
<keyword evidence="6 13" id="KW-0812">Transmembrane</keyword>
<evidence type="ECO:0000313" key="15">
    <source>
        <dbReference type="EMBL" id="PIS41972.1"/>
    </source>
</evidence>
<organism evidence="15 16">
    <name type="scientific">Candidatus Kerfeldbacteria bacterium CG08_land_8_20_14_0_20_42_7</name>
    <dbReference type="NCBI Taxonomy" id="2014245"/>
    <lineage>
        <taxon>Bacteria</taxon>
        <taxon>Candidatus Kerfeldiibacteriota</taxon>
    </lineage>
</organism>
<dbReference type="InterPro" id="IPR052348">
    <property type="entry name" value="Metallopeptidase_M50B"/>
</dbReference>
<keyword evidence="11" id="KW-0482">Metalloprotease</keyword>
<evidence type="ECO:0000256" key="5">
    <source>
        <dbReference type="ARBA" id="ARBA00022670"/>
    </source>
</evidence>
<comment type="subcellular location">
    <subcellularLocation>
        <location evidence="2">Cell membrane</location>
        <topology evidence="2">Multi-pass membrane protein</topology>
    </subcellularLocation>
</comment>
<feature type="domain" description="Peptidase M50" evidence="14">
    <location>
        <begin position="38"/>
        <end position="188"/>
    </location>
</feature>
<evidence type="ECO:0000256" key="6">
    <source>
        <dbReference type="ARBA" id="ARBA00022692"/>
    </source>
</evidence>
<dbReference type="EMBL" id="PEXV01000009">
    <property type="protein sequence ID" value="PIS41972.1"/>
    <property type="molecule type" value="Genomic_DNA"/>
</dbReference>
<keyword evidence="10 13" id="KW-1133">Transmembrane helix</keyword>
<feature type="transmembrane region" description="Helical" evidence="13">
    <location>
        <begin position="21"/>
        <end position="45"/>
    </location>
</feature>
<comment type="caution">
    <text evidence="15">The sequence shown here is derived from an EMBL/GenBank/DDBJ whole genome shotgun (WGS) entry which is preliminary data.</text>
</comment>
<evidence type="ECO:0000256" key="10">
    <source>
        <dbReference type="ARBA" id="ARBA00022989"/>
    </source>
</evidence>
<evidence type="ECO:0000256" key="2">
    <source>
        <dbReference type="ARBA" id="ARBA00004651"/>
    </source>
</evidence>
<feature type="transmembrane region" description="Helical" evidence="13">
    <location>
        <begin position="75"/>
        <end position="93"/>
    </location>
</feature>
<dbReference type="Proteomes" id="UP000228711">
    <property type="component" value="Unassembled WGS sequence"/>
</dbReference>
<keyword evidence="12 13" id="KW-0472">Membrane</keyword>
<feature type="transmembrane region" description="Helical" evidence="13">
    <location>
        <begin position="202"/>
        <end position="226"/>
    </location>
</feature>
<keyword evidence="4" id="KW-1003">Cell membrane</keyword>
<evidence type="ECO:0000313" key="16">
    <source>
        <dbReference type="Proteomes" id="UP000228711"/>
    </source>
</evidence>
<evidence type="ECO:0000256" key="9">
    <source>
        <dbReference type="ARBA" id="ARBA00022833"/>
    </source>
</evidence>
<dbReference type="InterPro" id="IPR044537">
    <property type="entry name" value="Rip2-like"/>
</dbReference>
<comment type="cofactor">
    <cofactor evidence="1">
        <name>Zn(2+)</name>
        <dbReference type="ChEBI" id="CHEBI:29105"/>
    </cofactor>
</comment>
<feature type="transmembrane region" description="Helical" evidence="13">
    <location>
        <begin position="113"/>
        <end position="136"/>
    </location>
</feature>
<protein>
    <submittedName>
        <fullName evidence="15">Site-2 protease family protein</fullName>
    </submittedName>
</protein>
<gene>
    <name evidence="15" type="ORF">COT25_00235</name>
</gene>
<dbReference type="Pfam" id="PF02163">
    <property type="entry name" value="Peptidase_M50"/>
    <property type="match status" value="1"/>
</dbReference>
<evidence type="ECO:0000256" key="1">
    <source>
        <dbReference type="ARBA" id="ARBA00001947"/>
    </source>
</evidence>
<dbReference type="InterPro" id="IPR008915">
    <property type="entry name" value="Peptidase_M50"/>
</dbReference>
<feature type="transmembrane region" description="Helical" evidence="13">
    <location>
        <begin position="148"/>
        <end position="168"/>
    </location>
</feature>
<dbReference type="AlphaFoldDB" id="A0A2H0YW54"/>
<evidence type="ECO:0000256" key="7">
    <source>
        <dbReference type="ARBA" id="ARBA00022723"/>
    </source>
</evidence>
<comment type="similarity">
    <text evidence="3">Belongs to the peptidase M50B family.</text>
</comment>
<dbReference type="GO" id="GO:0006508">
    <property type="term" value="P:proteolysis"/>
    <property type="evidence" value="ECO:0007669"/>
    <property type="project" value="UniProtKB-KW"/>
</dbReference>
<evidence type="ECO:0000256" key="3">
    <source>
        <dbReference type="ARBA" id="ARBA00007931"/>
    </source>
</evidence>
<dbReference type="GO" id="GO:0008237">
    <property type="term" value="F:metallopeptidase activity"/>
    <property type="evidence" value="ECO:0007669"/>
    <property type="project" value="UniProtKB-KW"/>
</dbReference>
<evidence type="ECO:0000256" key="8">
    <source>
        <dbReference type="ARBA" id="ARBA00022801"/>
    </source>
</evidence>
<dbReference type="GO" id="GO:0046872">
    <property type="term" value="F:metal ion binding"/>
    <property type="evidence" value="ECO:0007669"/>
    <property type="project" value="UniProtKB-KW"/>
</dbReference>
<dbReference type="CDD" id="cd06158">
    <property type="entry name" value="S2P-M50_like_1"/>
    <property type="match status" value="1"/>
</dbReference>